<dbReference type="PANTHER" id="PTHR43606">
    <property type="entry name" value="PHOSPHATASE, PUTATIVE (AFU_ORTHOLOGUE AFUA_6G08710)-RELATED"/>
    <property type="match status" value="1"/>
</dbReference>
<dbReference type="InterPro" id="IPR038607">
    <property type="entry name" value="PhoD-like_sf"/>
</dbReference>
<dbReference type="NCBIfam" id="TIGR01409">
    <property type="entry name" value="TAT_signal_seq"/>
    <property type="match status" value="1"/>
</dbReference>
<evidence type="ECO:0000259" key="2">
    <source>
        <dbReference type="Pfam" id="PF09423"/>
    </source>
</evidence>
<feature type="transmembrane region" description="Helical" evidence="1">
    <location>
        <begin position="21"/>
        <end position="39"/>
    </location>
</feature>
<evidence type="ECO:0000259" key="3">
    <source>
        <dbReference type="Pfam" id="PF16655"/>
    </source>
</evidence>
<evidence type="ECO:0000313" key="5">
    <source>
        <dbReference type="Proteomes" id="UP001165267"/>
    </source>
</evidence>
<dbReference type="CDD" id="cd07389">
    <property type="entry name" value="MPP_PhoD"/>
    <property type="match status" value="1"/>
</dbReference>
<dbReference type="Pfam" id="PF09423">
    <property type="entry name" value="PhoD"/>
    <property type="match status" value="1"/>
</dbReference>
<dbReference type="InterPro" id="IPR029052">
    <property type="entry name" value="Metallo-depent_PP-like"/>
</dbReference>
<gene>
    <name evidence="4" type="ORF">NSP04_11825</name>
</gene>
<feature type="domain" description="PhoD-like phosphatase metallophosphatase" evidence="2">
    <location>
        <begin position="172"/>
        <end position="534"/>
    </location>
</feature>
<comment type="caution">
    <text evidence="4">The sequence shown here is derived from an EMBL/GenBank/DDBJ whole genome shotgun (WGS) entry which is preliminary data.</text>
</comment>
<protein>
    <submittedName>
        <fullName evidence="4">Alkaline phosphatase D family protein</fullName>
    </submittedName>
</protein>
<name>A0ABT1XJ82_9BURK</name>
<dbReference type="InterPro" id="IPR052900">
    <property type="entry name" value="Phospholipid_Metab_Enz"/>
</dbReference>
<dbReference type="Proteomes" id="UP001165267">
    <property type="component" value="Unassembled WGS sequence"/>
</dbReference>
<dbReference type="InterPro" id="IPR019546">
    <property type="entry name" value="TAT_signal_bac_arc"/>
</dbReference>
<dbReference type="InterPro" id="IPR032093">
    <property type="entry name" value="PhoD_N"/>
</dbReference>
<dbReference type="Gene3D" id="3.60.21.70">
    <property type="entry name" value="PhoD-like phosphatase"/>
    <property type="match status" value="1"/>
</dbReference>
<reference evidence="4" key="1">
    <citation type="submission" date="2022-07" db="EMBL/GenBank/DDBJ databases">
        <authorList>
            <person name="Xamxidin M."/>
        </authorList>
    </citation>
    <scope>NUCLEOTIDE SEQUENCE</scope>
    <source>
        <strain evidence="4">YS8-69</strain>
    </source>
</reference>
<dbReference type="SUPFAM" id="SSF56300">
    <property type="entry name" value="Metallo-dependent phosphatases"/>
    <property type="match status" value="1"/>
</dbReference>
<dbReference type="PROSITE" id="PS51318">
    <property type="entry name" value="TAT"/>
    <property type="match status" value="1"/>
</dbReference>
<dbReference type="InterPro" id="IPR018946">
    <property type="entry name" value="PhoD-like_MPP"/>
</dbReference>
<accession>A0ABT1XJ82</accession>
<dbReference type="Gene3D" id="2.60.40.380">
    <property type="entry name" value="Purple acid phosphatase-like, N-terminal"/>
    <property type="match status" value="1"/>
</dbReference>
<keyword evidence="5" id="KW-1185">Reference proteome</keyword>
<dbReference type="PANTHER" id="PTHR43606:SF7">
    <property type="entry name" value="PHOSPHATASE, PUTATIVE (AFU_ORTHOLOGUE AFUA_6G08710)-RELATED"/>
    <property type="match status" value="1"/>
</dbReference>
<organism evidence="4 5">
    <name type="scientific">Limnobacter parvus</name>
    <dbReference type="NCBI Taxonomy" id="2939690"/>
    <lineage>
        <taxon>Bacteria</taxon>
        <taxon>Pseudomonadati</taxon>
        <taxon>Pseudomonadota</taxon>
        <taxon>Betaproteobacteria</taxon>
        <taxon>Burkholderiales</taxon>
        <taxon>Burkholderiaceae</taxon>
        <taxon>Limnobacter</taxon>
    </lineage>
</organism>
<dbReference type="InterPro" id="IPR006311">
    <property type="entry name" value="TAT_signal"/>
</dbReference>
<keyword evidence="1" id="KW-1133">Transmembrane helix</keyword>
<sequence>MSGPRRKRSRIQKRPGITRRSFLKGLGIGTAGVTGLSLLHGCGSDNNPGLGNGPGANPNEDTATQNVQFLHSVASGDPASDSVVMWTRITPENADSTVGGRLDVFEDEGLTMFVKSMNFQTTAAQDFTVKLICDGLQQDKVYFYQFRSNGKTSPVGRTRTTPAAGNKRPLNFGVVSCSSLAHGFFNAYAKLAERDDIDAIIHLGDYIYEYGTGQYGNVREYEPATEIISLSDYRTRHAQYKRDEDLQKLHTRFPFITIWDDHESTNNSYRDGAENHTEGAEGVWEERKGFAQRAYDEWMPIRLPEPGNQAKIFRRVQFGDMVDMFMLDTRLFDRDVEAATPVNPVDGVASQPDRTMIGEEQYDFLINGMRNSQAQWKLIGNQVVFHQWIIKPGLNNPAPAQLGEILAPSGLNGDSWDGYSAERQRIINALRGDDGGEPINNVVILTGDVHTSWVADITDNPNQPIDLVGGYNPVTGQGSVATEFVVTSVTSPGLELPNQIIQAIRLTSPHIKHVNVTERGYSVLRVAEDKTTCEYWAVSTILERGGSERLSASFEVADGANRITPQGIFPLDVVTGLLGV</sequence>
<evidence type="ECO:0000256" key="1">
    <source>
        <dbReference type="SAM" id="Phobius"/>
    </source>
</evidence>
<keyword evidence="1" id="KW-0472">Membrane</keyword>
<feature type="domain" description="Phospholipase D N-terminal" evidence="3">
    <location>
        <begin position="71"/>
        <end position="160"/>
    </location>
</feature>
<dbReference type="Pfam" id="PF16655">
    <property type="entry name" value="PhoD_N"/>
    <property type="match status" value="1"/>
</dbReference>
<evidence type="ECO:0000313" key="4">
    <source>
        <dbReference type="EMBL" id="MCR2747340.1"/>
    </source>
</evidence>
<keyword evidence="1" id="KW-0812">Transmembrane</keyword>
<dbReference type="EMBL" id="JANKHG010000018">
    <property type="protein sequence ID" value="MCR2747340.1"/>
    <property type="molecule type" value="Genomic_DNA"/>
</dbReference>
<proteinExistence type="predicted"/>
<dbReference type="RefSeq" id="WP_257512559.1">
    <property type="nucleotide sequence ID" value="NZ_JANKHG010000018.1"/>
</dbReference>